<evidence type="ECO:0000313" key="2">
    <source>
        <dbReference type="Proteomes" id="UP000032946"/>
    </source>
</evidence>
<reference evidence="1 2" key="1">
    <citation type="submission" date="2014-02" db="EMBL/GenBank/DDBJ databases">
        <authorList>
            <person name="Genoscope - CEA"/>
        </authorList>
    </citation>
    <scope>NUCLEOTIDE SEQUENCE [LARGE SCALE GENOMIC DNA]</scope>
    <source>
        <strain evidence="1 2">PCC 8005</strain>
    </source>
</reference>
<organism evidence="1 2">
    <name type="scientific">Limnospira indica PCC 8005</name>
    <dbReference type="NCBI Taxonomy" id="376219"/>
    <lineage>
        <taxon>Bacteria</taxon>
        <taxon>Bacillati</taxon>
        <taxon>Cyanobacteriota</taxon>
        <taxon>Cyanophyceae</taxon>
        <taxon>Oscillatoriophycideae</taxon>
        <taxon>Oscillatoriales</taxon>
        <taxon>Sirenicapillariaceae</taxon>
        <taxon>Limnospira</taxon>
    </lineage>
</organism>
<accession>A0A9P1KBK3</accession>
<proteinExistence type="predicted"/>
<dbReference type="Proteomes" id="UP000032946">
    <property type="component" value="Chromosome"/>
</dbReference>
<gene>
    <name evidence="1" type="ORF">ARTHRO_10467</name>
</gene>
<dbReference type="EMBL" id="FO818640">
    <property type="protein sequence ID" value="CDM92794.1"/>
    <property type="molecule type" value="Genomic_DNA"/>
</dbReference>
<name>A0A9P1KBK3_9CYAN</name>
<protein>
    <submittedName>
        <fullName evidence="1">Uncharacterized protein</fullName>
    </submittedName>
</protein>
<sequence length="98" mass="11085">MLGEMANRRTDPMLRTWTDTHYQLNDHDWLYIATHEELGSASLVCPGYTRDGTGFSIHFTAAHTDTLEKLIAALKILKAQPQPLSTYPEPEKTVSVIR</sequence>
<keyword evidence="2" id="KW-1185">Reference proteome</keyword>
<dbReference type="AlphaFoldDB" id="A0A9P1KBK3"/>
<evidence type="ECO:0000313" key="1">
    <source>
        <dbReference type="EMBL" id="CDM92794.1"/>
    </source>
</evidence>